<dbReference type="Pfam" id="PF00672">
    <property type="entry name" value="HAMP"/>
    <property type="match status" value="1"/>
</dbReference>
<dbReference type="STRING" id="861299.J421_3841"/>
<proteinExistence type="predicted"/>
<evidence type="ECO:0000259" key="18">
    <source>
        <dbReference type="PROSITE" id="PS50885"/>
    </source>
</evidence>
<dbReference type="Gene3D" id="3.30.450.20">
    <property type="entry name" value="PAS domain"/>
    <property type="match status" value="1"/>
</dbReference>
<dbReference type="InterPro" id="IPR036890">
    <property type="entry name" value="HATPase_C_sf"/>
</dbReference>
<dbReference type="SUPFAM" id="SSF47384">
    <property type="entry name" value="Homodimeric domain of signal transducing histidine kinase"/>
    <property type="match status" value="1"/>
</dbReference>
<keyword evidence="12 15" id="KW-1133">Transmembrane helix</keyword>
<dbReference type="GO" id="GO:0000156">
    <property type="term" value="F:phosphorelay response regulator activity"/>
    <property type="evidence" value="ECO:0007669"/>
    <property type="project" value="TreeGrafter"/>
</dbReference>
<dbReference type="Gene3D" id="1.10.287.130">
    <property type="match status" value="1"/>
</dbReference>
<dbReference type="SUPFAM" id="SSF55785">
    <property type="entry name" value="PYP-like sensor domain (PAS domain)"/>
    <property type="match status" value="1"/>
</dbReference>
<evidence type="ECO:0000259" key="17">
    <source>
        <dbReference type="PROSITE" id="PS50112"/>
    </source>
</evidence>
<dbReference type="GO" id="GO:0000155">
    <property type="term" value="F:phosphorelay sensor kinase activity"/>
    <property type="evidence" value="ECO:0007669"/>
    <property type="project" value="InterPro"/>
</dbReference>
<keyword evidence="14 15" id="KW-0472">Membrane</keyword>
<evidence type="ECO:0000256" key="6">
    <source>
        <dbReference type="ARBA" id="ARBA00022553"/>
    </source>
</evidence>
<keyword evidence="9" id="KW-0547">Nucleotide-binding</keyword>
<dbReference type="Gene3D" id="3.30.565.10">
    <property type="entry name" value="Histidine kinase-like ATPase, C-terminal domain"/>
    <property type="match status" value="1"/>
</dbReference>
<comment type="subcellular location">
    <subcellularLocation>
        <location evidence="3">Cell membrane</location>
    </subcellularLocation>
    <subcellularLocation>
        <location evidence="2">Membrane</location>
        <topology evidence="2">Multi-pass membrane protein</topology>
    </subcellularLocation>
</comment>
<dbReference type="InterPro" id="IPR003661">
    <property type="entry name" value="HisK_dim/P_dom"/>
</dbReference>
<keyword evidence="20" id="KW-1185">Reference proteome</keyword>
<dbReference type="InterPro" id="IPR003660">
    <property type="entry name" value="HAMP_dom"/>
</dbReference>
<dbReference type="FunCoup" id="W0RPG7">
    <property type="interactions" value="414"/>
</dbReference>
<evidence type="ECO:0000313" key="20">
    <source>
        <dbReference type="Proteomes" id="UP000019151"/>
    </source>
</evidence>
<evidence type="ECO:0000256" key="5">
    <source>
        <dbReference type="ARBA" id="ARBA00022475"/>
    </source>
</evidence>
<evidence type="ECO:0000256" key="2">
    <source>
        <dbReference type="ARBA" id="ARBA00004141"/>
    </source>
</evidence>
<dbReference type="SMART" id="SM00304">
    <property type="entry name" value="HAMP"/>
    <property type="match status" value="1"/>
</dbReference>
<dbReference type="GO" id="GO:0030295">
    <property type="term" value="F:protein kinase activator activity"/>
    <property type="evidence" value="ECO:0007669"/>
    <property type="project" value="TreeGrafter"/>
</dbReference>
<evidence type="ECO:0000256" key="7">
    <source>
        <dbReference type="ARBA" id="ARBA00022679"/>
    </source>
</evidence>
<dbReference type="PRINTS" id="PR00344">
    <property type="entry name" value="BCTRLSENSOR"/>
</dbReference>
<dbReference type="HOGENOM" id="CLU_000445_89_2_0"/>
<accession>W0RPG7</accession>
<dbReference type="eggNOG" id="COG5002">
    <property type="taxonomic scope" value="Bacteria"/>
</dbReference>
<dbReference type="CDD" id="cd16922">
    <property type="entry name" value="HATPase_EvgS-ArcB-TorS-like"/>
    <property type="match status" value="1"/>
</dbReference>
<dbReference type="PATRIC" id="fig|861299.3.peg.3897"/>
<dbReference type="PROSITE" id="PS50112">
    <property type="entry name" value="PAS"/>
    <property type="match status" value="1"/>
</dbReference>
<dbReference type="AlphaFoldDB" id="W0RPG7"/>
<keyword evidence="11 19" id="KW-0067">ATP-binding</keyword>
<dbReference type="InterPro" id="IPR004358">
    <property type="entry name" value="Sig_transdc_His_kin-like_C"/>
</dbReference>
<evidence type="ECO:0000313" key="19">
    <source>
        <dbReference type="EMBL" id="AHG91378.1"/>
    </source>
</evidence>
<keyword evidence="8 15" id="KW-0812">Transmembrane</keyword>
<feature type="domain" description="PAS" evidence="17">
    <location>
        <begin position="130"/>
        <end position="167"/>
    </location>
</feature>
<feature type="domain" description="HAMP" evidence="18">
    <location>
        <begin position="74"/>
        <end position="125"/>
    </location>
</feature>
<evidence type="ECO:0000256" key="15">
    <source>
        <dbReference type="SAM" id="Phobius"/>
    </source>
</evidence>
<dbReference type="InterPro" id="IPR003594">
    <property type="entry name" value="HATPase_dom"/>
</dbReference>
<dbReference type="Proteomes" id="UP000019151">
    <property type="component" value="Chromosome"/>
</dbReference>
<dbReference type="GO" id="GO:0005886">
    <property type="term" value="C:plasma membrane"/>
    <property type="evidence" value="ECO:0007669"/>
    <property type="project" value="UniProtKB-SubCell"/>
</dbReference>
<comment type="catalytic activity">
    <reaction evidence="1">
        <text>ATP + protein L-histidine = ADP + protein N-phospho-L-histidine.</text>
        <dbReference type="EC" id="2.7.13.3"/>
    </reaction>
</comment>
<dbReference type="InterPro" id="IPR005467">
    <property type="entry name" value="His_kinase_dom"/>
</dbReference>
<dbReference type="RefSeq" id="WP_025412827.1">
    <property type="nucleotide sequence ID" value="NZ_CP007128.1"/>
</dbReference>
<keyword evidence="5" id="KW-1003">Cell membrane</keyword>
<dbReference type="GO" id="GO:0005524">
    <property type="term" value="F:ATP binding"/>
    <property type="evidence" value="ECO:0007669"/>
    <property type="project" value="UniProtKB-KW"/>
</dbReference>
<evidence type="ECO:0000256" key="13">
    <source>
        <dbReference type="ARBA" id="ARBA00023012"/>
    </source>
</evidence>
<dbReference type="KEGG" id="gba:J421_3841"/>
<evidence type="ECO:0000256" key="3">
    <source>
        <dbReference type="ARBA" id="ARBA00004236"/>
    </source>
</evidence>
<evidence type="ECO:0000256" key="1">
    <source>
        <dbReference type="ARBA" id="ARBA00000085"/>
    </source>
</evidence>
<dbReference type="EC" id="2.7.13.3" evidence="4"/>
<dbReference type="SMART" id="SM00388">
    <property type="entry name" value="HisKA"/>
    <property type="match status" value="1"/>
</dbReference>
<evidence type="ECO:0000256" key="8">
    <source>
        <dbReference type="ARBA" id="ARBA00022692"/>
    </source>
</evidence>
<dbReference type="PANTHER" id="PTHR42878">
    <property type="entry name" value="TWO-COMPONENT HISTIDINE KINASE"/>
    <property type="match status" value="1"/>
</dbReference>
<dbReference type="InterPro" id="IPR000014">
    <property type="entry name" value="PAS"/>
</dbReference>
<organism evidence="19 20">
    <name type="scientific">Gemmatirosa kalamazoonensis</name>
    <dbReference type="NCBI Taxonomy" id="861299"/>
    <lineage>
        <taxon>Bacteria</taxon>
        <taxon>Pseudomonadati</taxon>
        <taxon>Gemmatimonadota</taxon>
        <taxon>Gemmatimonadia</taxon>
        <taxon>Gemmatimonadales</taxon>
        <taxon>Gemmatimonadaceae</taxon>
        <taxon>Gemmatirosa</taxon>
    </lineage>
</organism>
<dbReference type="FunFam" id="1.10.287.130:FF:000008">
    <property type="entry name" value="Two-component sensor histidine kinase"/>
    <property type="match status" value="1"/>
</dbReference>
<dbReference type="SMART" id="SM00387">
    <property type="entry name" value="HATPase_c"/>
    <property type="match status" value="1"/>
</dbReference>
<feature type="transmembrane region" description="Helical" evidence="15">
    <location>
        <begin position="48"/>
        <end position="72"/>
    </location>
</feature>
<dbReference type="CDD" id="cd00082">
    <property type="entry name" value="HisKA"/>
    <property type="match status" value="1"/>
</dbReference>
<evidence type="ECO:0000256" key="10">
    <source>
        <dbReference type="ARBA" id="ARBA00022777"/>
    </source>
</evidence>
<dbReference type="InterPro" id="IPR036097">
    <property type="entry name" value="HisK_dim/P_sf"/>
</dbReference>
<sequence>MRLTRFFLLSLLGCLAAFVLVALATVGELTRAATRGAVSPTIVTRVEVAAQRGVLIAAIAAIVAAVLVTWLFRHRVARPLAAVRDSARALASADGSVRYTVHGDELTELARALDGVRARLGEHARARTVEADLLVALRESLSEGIVAVSASGTVVYVNDAARRLLDLKSPVPFSVDHLPRDRDLRETLREALAGQEAGPVELIVSGRHLALAAHPLADAAGAALTVFDLGPMRRLEAIRRDFVANVSHELKTPLTVVGGFAETLADDDVAPADRRRFAETIRVNAQRMQRIVDELLDLSRIESGGWRPMPERLDVATAAEEASVTARDAAAAKRVGFAVLVEPGAARAWADATALRQVLTNLVENAVRHTASGAVTVVARRDDTRRGVWIGVRDTGCGIEPEHLPRIFERFYRVDPARSREAGGTGLGLSIVKHLVEAHGGEVRATSAPGAGTTIEGFFPDAANHGT</sequence>
<keyword evidence="6" id="KW-0597">Phosphoprotein</keyword>
<dbReference type="InterPro" id="IPR035965">
    <property type="entry name" value="PAS-like_dom_sf"/>
</dbReference>
<dbReference type="OrthoDB" id="112712at2"/>
<name>W0RPG7_9BACT</name>
<dbReference type="Pfam" id="PF02518">
    <property type="entry name" value="HATPase_c"/>
    <property type="match status" value="1"/>
</dbReference>
<evidence type="ECO:0000256" key="11">
    <source>
        <dbReference type="ARBA" id="ARBA00022840"/>
    </source>
</evidence>
<dbReference type="CDD" id="cd06225">
    <property type="entry name" value="HAMP"/>
    <property type="match status" value="1"/>
</dbReference>
<keyword evidence="7" id="KW-0808">Transferase</keyword>
<dbReference type="InParanoid" id="W0RPG7"/>
<dbReference type="Pfam" id="PF00512">
    <property type="entry name" value="HisKA"/>
    <property type="match status" value="1"/>
</dbReference>
<reference evidence="19 20" key="1">
    <citation type="journal article" date="2014" name="Genome Announc.">
        <title>Genome Sequence and Methylome of Soil Bacterium Gemmatirosa kalamazoonensis KBS708T, a Member of the Rarely Cultivated Gemmatimonadetes Phylum.</title>
        <authorList>
            <person name="Debruyn J.M."/>
            <person name="Radosevich M."/>
            <person name="Wommack K.E."/>
            <person name="Polson S.W."/>
            <person name="Hauser L.J."/>
            <person name="Fawaz M.N."/>
            <person name="Korlach J."/>
            <person name="Tsai Y.C."/>
        </authorList>
    </citation>
    <scope>NUCLEOTIDE SEQUENCE [LARGE SCALE GENOMIC DNA]</scope>
    <source>
        <strain evidence="19 20">KBS708</strain>
    </source>
</reference>
<evidence type="ECO:0000256" key="14">
    <source>
        <dbReference type="ARBA" id="ARBA00023136"/>
    </source>
</evidence>
<evidence type="ECO:0000256" key="4">
    <source>
        <dbReference type="ARBA" id="ARBA00012438"/>
    </source>
</evidence>
<protein>
    <recommendedName>
        <fullName evidence="4">histidine kinase</fullName>
        <ecNumber evidence="4">2.7.13.3</ecNumber>
    </recommendedName>
</protein>
<evidence type="ECO:0000256" key="12">
    <source>
        <dbReference type="ARBA" id="ARBA00022989"/>
    </source>
</evidence>
<dbReference type="PROSITE" id="PS50885">
    <property type="entry name" value="HAMP"/>
    <property type="match status" value="1"/>
</dbReference>
<gene>
    <name evidence="19" type="ORF">J421_3841</name>
</gene>
<dbReference type="GO" id="GO:0007234">
    <property type="term" value="P:osmosensory signaling via phosphorelay pathway"/>
    <property type="evidence" value="ECO:0007669"/>
    <property type="project" value="TreeGrafter"/>
</dbReference>
<dbReference type="PROSITE" id="PS50109">
    <property type="entry name" value="HIS_KIN"/>
    <property type="match status" value="1"/>
</dbReference>
<evidence type="ECO:0000256" key="9">
    <source>
        <dbReference type="ARBA" id="ARBA00022741"/>
    </source>
</evidence>
<feature type="domain" description="Histidine kinase" evidence="16">
    <location>
        <begin position="245"/>
        <end position="463"/>
    </location>
</feature>
<dbReference type="SUPFAM" id="SSF55874">
    <property type="entry name" value="ATPase domain of HSP90 chaperone/DNA topoisomerase II/histidine kinase"/>
    <property type="match status" value="1"/>
</dbReference>
<dbReference type="PANTHER" id="PTHR42878:SF7">
    <property type="entry name" value="SENSOR HISTIDINE KINASE GLRK"/>
    <property type="match status" value="1"/>
</dbReference>
<dbReference type="InterPro" id="IPR050351">
    <property type="entry name" value="BphY/WalK/GraS-like"/>
</dbReference>
<dbReference type="EMBL" id="CP007128">
    <property type="protein sequence ID" value="AHG91378.1"/>
    <property type="molecule type" value="Genomic_DNA"/>
</dbReference>
<dbReference type="FunFam" id="3.30.565.10:FF:000006">
    <property type="entry name" value="Sensor histidine kinase WalK"/>
    <property type="match status" value="1"/>
</dbReference>
<dbReference type="Gene3D" id="6.10.340.10">
    <property type="match status" value="1"/>
</dbReference>
<keyword evidence="13" id="KW-0902">Two-component regulatory system</keyword>
<keyword evidence="10" id="KW-0418">Kinase</keyword>
<evidence type="ECO:0000259" key="16">
    <source>
        <dbReference type="PROSITE" id="PS50109"/>
    </source>
</evidence>